<keyword evidence="7 10" id="KW-0472">Membrane</keyword>
<dbReference type="InterPro" id="IPR003811">
    <property type="entry name" value="G3P_acylTferase_PlsY"/>
</dbReference>
<dbReference type="AlphaFoldDB" id="A0A495XW96"/>
<comment type="subunit">
    <text evidence="10">Probably interacts with PlsX.</text>
</comment>
<dbReference type="PANTHER" id="PTHR30309:SF0">
    <property type="entry name" value="GLYCEROL-3-PHOSPHATE ACYLTRANSFERASE-RELATED"/>
    <property type="match status" value="1"/>
</dbReference>
<proteinExistence type="inferred from homology"/>
<evidence type="ECO:0000313" key="11">
    <source>
        <dbReference type="EMBL" id="MBB2987045.1"/>
    </source>
</evidence>
<evidence type="ECO:0000256" key="2">
    <source>
        <dbReference type="ARBA" id="ARBA00022516"/>
    </source>
</evidence>
<organism evidence="12 13">
    <name type="scientific">Terracoccus luteus</name>
    <dbReference type="NCBI Taxonomy" id="53356"/>
    <lineage>
        <taxon>Bacteria</taxon>
        <taxon>Bacillati</taxon>
        <taxon>Actinomycetota</taxon>
        <taxon>Actinomycetes</taxon>
        <taxon>Micrococcales</taxon>
        <taxon>Intrasporangiaceae</taxon>
        <taxon>Terracoccus</taxon>
    </lineage>
</organism>
<keyword evidence="4 10" id="KW-0812">Transmembrane</keyword>
<evidence type="ECO:0000256" key="1">
    <source>
        <dbReference type="ARBA" id="ARBA00022475"/>
    </source>
</evidence>
<evidence type="ECO:0000256" key="8">
    <source>
        <dbReference type="ARBA" id="ARBA00023209"/>
    </source>
</evidence>
<keyword evidence="5 10" id="KW-1133">Transmembrane helix</keyword>
<feature type="transmembrane region" description="Helical" evidence="10">
    <location>
        <begin position="126"/>
        <end position="144"/>
    </location>
</feature>
<feature type="transmembrane region" description="Helical" evidence="10">
    <location>
        <begin position="176"/>
        <end position="198"/>
    </location>
</feature>
<reference evidence="12 13" key="1">
    <citation type="submission" date="2018-10" db="EMBL/GenBank/DDBJ databases">
        <title>Sequencing the genomes of 1000 actinobacteria strains.</title>
        <authorList>
            <person name="Klenk H.-P."/>
        </authorList>
    </citation>
    <scope>NUCLEOTIDE SEQUENCE [LARGE SCALE GENOMIC DNA]</scope>
    <source>
        <strain evidence="12 13">DSM 44267</strain>
    </source>
</reference>
<comment type="pathway">
    <text evidence="10">Lipid metabolism; phospholipid metabolism.</text>
</comment>
<comment type="subcellular location">
    <subcellularLocation>
        <location evidence="10">Cell membrane</location>
        <topology evidence="10">Multi-pass membrane protein</topology>
    </subcellularLocation>
</comment>
<keyword evidence="2 10" id="KW-0444">Lipid biosynthesis</keyword>
<comment type="function">
    <text evidence="10">Catalyzes the transfer of an acyl group from acyl-phosphate (acyl-PO(4)) to glycerol-3-phosphate (G3P) to form lysophosphatidic acid (LPA). This enzyme utilizes acyl-phosphate as fatty acyl donor, but not acyl-CoA or acyl-ACP.</text>
</comment>
<evidence type="ECO:0000313" key="13">
    <source>
        <dbReference type="Proteomes" id="UP000278440"/>
    </source>
</evidence>
<dbReference type="GO" id="GO:0008654">
    <property type="term" value="P:phospholipid biosynthetic process"/>
    <property type="evidence" value="ECO:0007669"/>
    <property type="project" value="UniProtKB-UniRule"/>
</dbReference>
<dbReference type="EMBL" id="RBXT01000001">
    <property type="protein sequence ID" value="RKT77094.1"/>
    <property type="molecule type" value="Genomic_DNA"/>
</dbReference>
<gene>
    <name evidence="10" type="primary">plsY</name>
    <name evidence="12" type="ORF">DFJ68_0508</name>
    <name evidence="11" type="ORF">FHW14_002210</name>
</gene>
<keyword evidence="3 10" id="KW-0808">Transferase</keyword>
<dbReference type="RefSeq" id="WP_245963408.1">
    <property type="nucleotide sequence ID" value="NZ_JACHVT010000004.1"/>
</dbReference>
<keyword evidence="13" id="KW-1185">Reference proteome</keyword>
<dbReference type="EMBL" id="JACHVT010000004">
    <property type="protein sequence ID" value="MBB2987045.1"/>
    <property type="molecule type" value="Genomic_DNA"/>
</dbReference>
<evidence type="ECO:0000256" key="6">
    <source>
        <dbReference type="ARBA" id="ARBA00023098"/>
    </source>
</evidence>
<feature type="transmembrane region" description="Helical" evidence="10">
    <location>
        <begin position="6"/>
        <end position="26"/>
    </location>
</feature>
<reference evidence="11 14" key="2">
    <citation type="submission" date="2020-08" db="EMBL/GenBank/DDBJ databases">
        <title>Genomic Encyclopedia of Type Strains, Phase IV (KMG-V): Genome sequencing to study the core and pangenomes of soil and plant-associated prokaryotes.</title>
        <authorList>
            <person name="Whitman W."/>
        </authorList>
    </citation>
    <scope>NUCLEOTIDE SEQUENCE [LARGE SCALE GENOMIC DNA]</scope>
    <source>
        <strain evidence="11 14">B3ACCR2</strain>
    </source>
</reference>
<comment type="catalytic activity">
    <reaction evidence="10">
        <text>an acyl phosphate + sn-glycerol 3-phosphate = a 1-acyl-sn-glycero-3-phosphate + phosphate</text>
        <dbReference type="Rhea" id="RHEA:34075"/>
        <dbReference type="ChEBI" id="CHEBI:43474"/>
        <dbReference type="ChEBI" id="CHEBI:57597"/>
        <dbReference type="ChEBI" id="CHEBI:57970"/>
        <dbReference type="ChEBI" id="CHEBI:59918"/>
        <dbReference type="EC" id="2.3.1.275"/>
    </reaction>
</comment>
<evidence type="ECO:0000256" key="10">
    <source>
        <dbReference type="HAMAP-Rule" id="MF_01043"/>
    </source>
</evidence>
<feature type="transmembrane region" description="Helical" evidence="10">
    <location>
        <begin position="88"/>
        <end position="106"/>
    </location>
</feature>
<protein>
    <recommendedName>
        <fullName evidence="10">Glycerol-3-phosphate acyltransferase</fullName>
    </recommendedName>
    <alternativeName>
        <fullName evidence="10">Acyl-PO4 G3P acyltransferase</fullName>
    </alternativeName>
    <alternativeName>
        <fullName evidence="10">Acyl-phosphate--glycerol-3-phosphate acyltransferase</fullName>
    </alternativeName>
    <alternativeName>
        <fullName evidence="10">G3P acyltransferase</fullName>
        <shortName evidence="10">GPAT</shortName>
        <ecNumber evidence="10">2.3.1.275</ecNumber>
    </alternativeName>
    <alternativeName>
        <fullName evidence="10">Lysophosphatidic acid synthase</fullName>
        <shortName evidence="10">LPA synthase</shortName>
    </alternativeName>
</protein>
<name>A0A495XW96_9MICO</name>
<evidence type="ECO:0000256" key="5">
    <source>
        <dbReference type="ARBA" id="ARBA00022989"/>
    </source>
</evidence>
<keyword evidence="9 10" id="KW-1208">Phospholipid metabolism</keyword>
<comment type="similarity">
    <text evidence="10">Belongs to the PlsY family.</text>
</comment>
<evidence type="ECO:0000313" key="12">
    <source>
        <dbReference type="EMBL" id="RKT77094.1"/>
    </source>
</evidence>
<evidence type="ECO:0000256" key="9">
    <source>
        <dbReference type="ARBA" id="ARBA00023264"/>
    </source>
</evidence>
<evidence type="ECO:0000256" key="7">
    <source>
        <dbReference type="ARBA" id="ARBA00023136"/>
    </source>
</evidence>
<keyword evidence="8 10" id="KW-0594">Phospholipid biosynthesis</keyword>
<evidence type="ECO:0000256" key="4">
    <source>
        <dbReference type="ARBA" id="ARBA00022692"/>
    </source>
</evidence>
<keyword evidence="12" id="KW-0012">Acyltransferase</keyword>
<dbReference type="GO" id="GO:0005886">
    <property type="term" value="C:plasma membrane"/>
    <property type="evidence" value="ECO:0007669"/>
    <property type="project" value="UniProtKB-SubCell"/>
</dbReference>
<dbReference type="HAMAP" id="MF_01043">
    <property type="entry name" value="PlsY"/>
    <property type="match status" value="1"/>
</dbReference>
<keyword evidence="6 10" id="KW-0443">Lipid metabolism</keyword>
<keyword evidence="1 10" id="KW-1003">Cell membrane</keyword>
<dbReference type="Pfam" id="PF02660">
    <property type="entry name" value="G3P_acyltransf"/>
    <property type="match status" value="1"/>
</dbReference>
<evidence type="ECO:0000256" key="3">
    <source>
        <dbReference type="ARBA" id="ARBA00022679"/>
    </source>
</evidence>
<comment type="caution">
    <text evidence="12">The sequence shown here is derived from an EMBL/GenBank/DDBJ whole genome shotgun (WGS) entry which is preliminary data.</text>
</comment>
<sequence length="205" mass="20526">MTDAGALVAVGHGVAAVVVAFLVGAVNPATIIARLLGEDLASAGSGNPGATNAGRVLGRGWGILVGVLDVAKGLVPAFVAGRLGGAPLAYAVGLAAVLGHIWSPYLRGRGGKGVATTMGAMLGVHPWVALVVLPVFVAGVVLLGRVAAGSVLGAVALVAIAVVVATGHAPGDVWTVLWLLALAGVVLWRHKPNIVAFWRQRRSRS</sequence>
<dbReference type="Proteomes" id="UP000590811">
    <property type="component" value="Unassembled WGS sequence"/>
</dbReference>
<accession>A0A495XW96</accession>
<dbReference type="EC" id="2.3.1.275" evidence="10"/>
<dbReference type="SMART" id="SM01207">
    <property type="entry name" value="G3P_acyltransf"/>
    <property type="match status" value="1"/>
</dbReference>
<feature type="transmembrane region" description="Helical" evidence="10">
    <location>
        <begin position="151"/>
        <end position="170"/>
    </location>
</feature>
<dbReference type="GO" id="GO:0043772">
    <property type="term" value="F:acyl-phosphate glycerol-3-phosphate acyltransferase activity"/>
    <property type="evidence" value="ECO:0007669"/>
    <property type="project" value="UniProtKB-UniRule"/>
</dbReference>
<dbReference type="Proteomes" id="UP000278440">
    <property type="component" value="Unassembled WGS sequence"/>
</dbReference>
<dbReference type="PANTHER" id="PTHR30309">
    <property type="entry name" value="INNER MEMBRANE PROTEIN YGIH"/>
    <property type="match status" value="1"/>
</dbReference>
<dbReference type="UniPathway" id="UPA00085"/>
<evidence type="ECO:0000313" key="14">
    <source>
        <dbReference type="Proteomes" id="UP000590811"/>
    </source>
</evidence>